<dbReference type="PANTHER" id="PTHR12688:SF0">
    <property type="entry name" value="DYNEIN LIGHT INTERMEDIATE CHAIN"/>
    <property type="match status" value="1"/>
</dbReference>
<dbReference type="SUPFAM" id="SSF52540">
    <property type="entry name" value="P-loop containing nucleoside triphosphate hydrolases"/>
    <property type="match status" value="1"/>
</dbReference>
<evidence type="ECO:0000256" key="8">
    <source>
        <dbReference type="ARBA" id="ARBA00023017"/>
    </source>
</evidence>
<dbReference type="Gene3D" id="3.40.50.300">
    <property type="entry name" value="P-loop containing nucleotide triphosphate hydrolases"/>
    <property type="match status" value="1"/>
</dbReference>
<evidence type="ECO:0000256" key="10">
    <source>
        <dbReference type="ARBA" id="ARBA00023212"/>
    </source>
</evidence>
<keyword evidence="14" id="KW-1185">Reference proteome</keyword>
<evidence type="ECO:0000256" key="5">
    <source>
        <dbReference type="ARBA" id="ARBA00022701"/>
    </source>
</evidence>
<dbReference type="AlphaFoldDB" id="A0AAD9JM60"/>
<dbReference type="GO" id="GO:0045504">
    <property type="term" value="F:dynein heavy chain binding"/>
    <property type="evidence" value="ECO:0007669"/>
    <property type="project" value="TreeGrafter"/>
</dbReference>
<comment type="similarity">
    <text evidence="2 11">Belongs to the dynein light intermediate chain family.</text>
</comment>
<feature type="region of interest" description="Disordered" evidence="12">
    <location>
        <begin position="177"/>
        <end position="198"/>
    </location>
</feature>
<dbReference type="InterPro" id="IPR022780">
    <property type="entry name" value="Dynein_light_int_chain"/>
</dbReference>
<keyword evidence="6 11" id="KW-0547">Nucleotide-binding</keyword>
<evidence type="ECO:0000256" key="3">
    <source>
        <dbReference type="ARBA" id="ARBA00022448"/>
    </source>
</evidence>
<dbReference type="GO" id="GO:0005524">
    <property type="term" value="F:ATP binding"/>
    <property type="evidence" value="ECO:0007669"/>
    <property type="project" value="UniProtKB-KW"/>
</dbReference>
<comment type="caution">
    <text evidence="13">The sequence shown here is derived from an EMBL/GenBank/DDBJ whole genome shotgun (WGS) entry which is preliminary data.</text>
</comment>
<feature type="region of interest" description="Disordered" evidence="12">
    <location>
        <begin position="442"/>
        <end position="495"/>
    </location>
</feature>
<comment type="function">
    <text evidence="11">Acts as one of several non-catalytic accessory components of the cytoplasmic dynein 1 complex that are thought to be involved in linking dynein to cargos and to adapter proteins that regulate dynein function. Cytoplasmic dynein 1 acts as a motor for the intracellular retrograde motility of vesicles and organelles along microtubules. May play a role in binding dynein to membranous organelles or chromosomes.</text>
</comment>
<dbReference type="InterPro" id="IPR027417">
    <property type="entry name" value="P-loop_NTPase"/>
</dbReference>
<feature type="compositionally biased region" description="Polar residues" evidence="12">
    <location>
        <begin position="394"/>
        <end position="412"/>
    </location>
</feature>
<evidence type="ECO:0000256" key="4">
    <source>
        <dbReference type="ARBA" id="ARBA00022490"/>
    </source>
</evidence>
<keyword evidence="10 11" id="KW-0206">Cytoskeleton</keyword>
<comment type="subunit">
    <text evidence="11">Homodimer. The cytoplasmic dynein 1 complex consists of two catalytic heavy chains (HCs) and a number of non-catalytic subunits presented by intermediate chains (ICs).</text>
</comment>
<name>A0AAD9JM60_9ANNE</name>
<evidence type="ECO:0000256" key="12">
    <source>
        <dbReference type="SAM" id="MobiDB-lite"/>
    </source>
</evidence>
<reference evidence="13" key="1">
    <citation type="journal article" date="2023" name="Mol. Biol. Evol.">
        <title>Third-Generation Sequencing Reveals the Adaptive Role of the Epigenome in Three Deep-Sea Polychaetes.</title>
        <authorList>
            <person name="Perez M."/>
            <person name="Aroh O."/>
            <person name="Sun Y."/>
            <person name="Lan Y."/>
            <person name="Juniper S.K."/>
            <person name="Young C.R."/>
            <person name="Angers B."/>
            <person name="Qian P.Y."/>
        </authorList>
    </citation>
    <scope>NUCLEOTIDE SEQUENCE</scope>
    <source>
        <strain evidence="13">P08H-3</strain>
    </source>
</reference>
<comment type="subcellular location">
    <subcellularLocation>
        <location evidence="1 11">Cytoplasm</location>
        <location evidence="1 11">Cytoskeleton</location>
    </subcellularLocation>
</comment>
<evidence type="ECO:0000256" key="6">
    <source>
        <dbReference type="ARBA" id="ARBA00022741"/>
    </source>
</evidence>
<keyword evidence="9 11" id="KW-0505">Motor protein</keyword>
<evidence type="ECO:0000256" key="7">
    <source>
        <dbReference type="ARBA" id="ARBA00022840"/>
    </source>
</evidence>
<accession>A0AAD9JM60</accession>
<gene>
    <name evidence="13" type="ORF">LSH36_232g04046</name>
</gene>
<evidence type="ECO:0000256" key="11">
    <source>
        <dbReference type="RuleBase" id="RU366047"/>
    </source>
</evidence>
<organism evidence="13 14">
    <name type="scientific">Paralvinella palmiformis</name>
    <dbReference type="NCBI Taxonomy" id="53620"/>
    <lineage>
        <taxon>Eukaryota</taxon>
        <taxon>Metazoa</taxon>
        <taxon>Spiralia</taxon>
        <taxon>Lophotrochozoa</taxon>
        <taxon>Annelida</taxon>
        <taxon>Polychaeta</taxon>
        <taxon>Sedentaria</taxon>
        <taxon>Canalipalpata</taxon>
        <taxon>Terebellida</taxon>
        <taxon>Terebelliformia</taxon>
        <taxon>Alvinellidae</taxon>
        <taxon>Paralvinella</taxon>
    </lineage>
</organism>
<protein>
    <recommendedName>
        <fullName evidence="11">Dynein light intermediate chain</fullName>
    </recommendedName>
</protein>
<keyword evidence="4 11" id="KW-0963">Cytoplasm</keyword>
<evidence type="ECO:0000256" key="1">
    <source>
        <dbReference type="ARBA" id="ARBA00004245"/>
    </source>
</evidence>
<feature type="compositionally biased region" description="Polar residues" evidence="12">
    <location>
        <begin position="178"/>
        <end position="188"/>
    </location>
</feature>
<evidence type="ECO:0000313" key="13">
    <source>
        <dbReference type="EMBL" id="KAK2155764.1"/>
    </source>
</evidence>
<proteinExistence type="inferred from homology"/>
<dbReference type="Proteomes" id="UP001208570">
    <property type="component" value="Unassembled WGS sequence"/>
</dbReference>
<evidence type="ECO:0000313" key="14">
    <source>
        <dbReference type="Proteomes" id="UP001208570"/>
    </source>
</evidence>
<keyword evidence="7 11" id="KW-0067">ATP-binding</keyword>
<dbReference type="GO" id="GO:0005813">
    <property type="term" value="C:centrosome"/>
    <property type="evidence" value="ECO:0007669"/>
    <property type="project" value="TreeGrafter"/>
</dbReference>
<evidence type="ECO:0000256" key="9">
    <source>
        <dbReference type="ARBA" id="ARBA00023175"/>
    </source>
</evidence>
<dbReference type="GO" id="GO:0007018">
    <property type="term" value="P:microtubule-based movement"/>
    <property type="evidence" value="ECO:0007669"/>
    <property type="project" value="InterPro"/>
</dbReference>
<feature type="compositionally biased region" description="Polar residues" evidence="12">
    <location>
        <begin position="484"/>
        <end position="495"/>
    </location>
</feature>
<dbReference type="GO" id="GO:0005868">
    <property type="term" value="C:cytoplasmic dynein complex"/>
    <property type="evidence" value="ECO:0007669"/>
    <property type="project" value="UniProtKB-UniRule"/>
</dbReference>
<keyword evidence="5 11" id="KW-0493">Microtubule</keyword>
<sequence length="495" mass="55044">MAHIGETRGRGANMGNEKEDESQNLWASILSEVQSSSSNKLPSSKALLVLGENESGKTTLMARLQGTEEPKKGSGLEYMYVDVKDEYRDDQTRLGVWIMDGDLRHRTLLKFALSEDQFSDRVVVLVASMTEPWSIMESLRTWTEVLSTHIDRLKIPAEKRRQYEESLVRHFQEYVEPNENSQTVTSPPRRNAPNPLHPLGSVGDPDHVLLPLDESTLTHNLGIPIVVAITKSDAISTLEKEHDYREEHFDFIQQHIRKFCLKCILSLSGIIAAYFEEEKNCDLLYRYLVHRIYGFPFNTPAYVVEKDSVFIPAGWDNEKKISILYENMSGMKPDDPFEDVIVRPVTRKVMQRDAEVTAEDEQLFLMKLQTQLSKQPAAGQRESPLRPSSGVPKPTTTPRTGVSPGQNITQGASAKKPEGRGATAAGGEGVLANFFNSLLTKGKPNPTATSTPVARPGSAGGSLNREAAVAELDRMHRSKKPTAALNNQTPPHNAS</sequence>
<dbReference type="GO" id="GO:0000226">
    <property type="term" value="P:microtubule cytoskeleton organization"/>
    <property type="evidence" value="ECO:0007669"/>
    <property type="project" value="TreeGrafter"/>
</dbReference>
<dbReference type="EMBL" id="JAODUP010000232">
    <property type="protein sequence ID" value="KAK2155764.1"/>
    <property type="molecule type" value="Genomic_DNA"/>
</dbReference>
<feature type="region of interest" description="Disordered" evidence="12">
    <location>
        <begin position="373"/>
        <end position="425"/>
    </location>
</feature>
<keyword evidence="3 11" id="KW-0813">Transport</keyword>
<dbReference type="PANTHER" id="PTHR12688">
    <property type="entry name" value="DYNEIN LIGHT INTERMEDIATE CHAIN"/>
    <property type="match status" value="1"/>
</dbReference>
<dbReference type="InterPro" id="IPR008467">
    <property type="entry name" value="Dynein1_light_intermed_chain"/>
</dbReference>
<dbReference type="GO" id="GO:0005874">
    <property type="term" value="C:microtubule"/>
    <property type="evidence" value="ECO:0007669"/>
    <property type="project" value="UniProtKB-KW"/>
</dbReference>
<dbReference type="Pfam" id="PF05783">
    <property type="entry name" value="DLIC"/>
    <property type="match status" value="1"/>
</dbReference>
<evidence type="ECO:0000256" key="2">
    <source>
        <dbReference type="ARBA" id="ARBA00006831"/>
    </source>
</evidence>
<keyword evidence="8 11" id="KW-0243">Dynein</keyword>
<feature type="region of interest" description="Disordered" evidence="12">
    <location>
        <begin position="1"/>
        <end position="23"/>
    </location>
</feature>